<reference evidence="1 2" key="1">
    <citation type="journal article" date="2020" name="ISME J.">
        <title>Uncovering the hidden diversity of litter-decomposition mechanisms in mushroom-forming fungi.</title>
        <authorList>
            <person name="Floudas D."/>
            <person name="Bentzer J."/>
            <person name="Ahren D."/>
            <person name="Johansson T."/>
            <person name="Persson P."/>
            <person name="Tunlid A."/>
        </authorList>
    </citation>
    <scope>NUCLEOTIDE SEQUENCE [LARGE SCALE GENOMIC DNA]</scope>
    <source>
        <strain evidence="1 2">CBS 175.51</strain>
    </source>
</reference>
<sequence length="285" mass="30259">MSDEDSRAALERTLASIVQDILGNASDSVGVAIPTATTTATAAASAATATTAAVSTVAKRQSILRWLKDTRKQLAPHADKVPLPIVESIAKTLFPPAGAVVPVIRYLQTPPTAKRPSGTTILEATVAPVAAAAAPPQIFIIPVVQPPPPDSSLRRTARGLGEFGRKNPVGAVVLLYALWRARGVPGRVVRALDRVVNVLCMLIWRWVAKATAGGRLWAIWWMGRARARLTGVDVPGGVVIPEAVEEVESERVELDVGDAAWVVLTALIALYVASKGRKIWRRGST</sequence>
<dbReference type="Proteomes" id="UP000541558">
    <property type="component" value="Unassembled WGS sequence"/>
</dbReference>
<comment type="caution">
    <text evidence="1">The sequence shown here is derived from an EMBL/GenBank/DDBJ whole genome shotgun (WGS) entry which is preliminary data.</text>
</comment>
<proteinExistence type="predicted"/>
<gene>
    <name evidence="1" type="ORF">D9611_004334</name>
</gene>
<organism evidence="1 2">
    <name type="scientific">Ephemerocybe angulata</name>
    <dbReference type="NCBI Taxonomy" id="980116"/>
    <lineage>
        <taxon>Eukaryota</taxon>
        <taxon>Fungi</taxon>
        <taxon>Dikarya</taxon>
        <taxon>Basidiomycota</taxon>
        <taxon>Agaricomycotina</taxon>
        <taxon>Agaricomycetes</taxon>
        <taxon>Agaricomycetidae</taxon>
        <taxon>Agaricales</taxon>
        <taxon>Agaricineae</taxon>
        <taxon>Psathyrellaceae</taxon>
        <taxon>Ephemerocybe</taxon>
    </lineage>
</organism>
<evidence type="ECO:0000313" key="1">
    <source>
        <dbReference type="EMBL" id="KAF5324439.1"/>
    </source>
</evidence>
<keyword evidence="2" id="KW-1185">Reference proteome</keyword>
<protein>
    <submittedName>
        <fullName evidence="1">Uncharacterized protein</fullName>
    </submittedName>
</protein>
<dbReference type="AlphaFoldDB" id="A0A8H5BJ85"/>
<name>A0A8H5BJ85_9AGAR</name>
<evidence type="ECO:0000313" key="2">
    <source>
        <dbReference type="Proteomes" id="UP000541558"/>
    </source>
</evidence>
<accession>A0A8H5BJ85</accession>
<dbReference type="OrthoDB" id="10573012at2759"/>
<dbReference type="EMBL" id="JAACJK010000164">
    <property type="protein sequence ID" value="KAF5324439.1"/>
    <property type="molecule type" value="Genomic_DNA"/>
</dbReference>